<keyword evidence="5" id="KW-1185">Reference proteome</keyword>
<sequence>MIKTNHPEFQLLITKESWIKAGKKLLAMAIAELAYEDIIQLTPVEANKQGLQDFTVKFNHIHLTVTAYQKKFGGWIIYDIKSETDPAMTYQVDKFFVALCQTLEMQETTKAYLIKEINHTWLAEAHLYNEDRPSSETLCQLSGSIVESELRGHPWIIMGKGRLGFGYHDYQQFVPEMKQVLTLPWFAIHKSIATFSAIEALTSDDVYANVLGADQWVDFKKILADKGLVASDYLFLPIHPWQWHHWISLNYGEQILNNHLVYLELSEHQYLPLQSIRTFADVTNPSSFNIKLPLNILNTAVYRGLPNERNKVAPQITQWLINIYQKDKDLQKTGLVLLGEVATVTAQQPTFDDLDSPPYQFVELLGCLFRESVENHVEKNEKFISQATLIHHDKDNNYLLPFLIEASGLTVKVWLNKFFEVCVTPLLYWLYRYGLVFSPHGENSLLIHENGVPKRMVLKDFVDDINLVEGEFEEQYPKPQEADVLLTHAPKDLSHFIFTGLFVVHYRYLFDVLHLTYQLSEGDFWGELVKVIDKFHQDNPQFKDRIAMFDLKRPTFEKVCLNRVRFFTRGYQDDAHRPVPVIAEPMLNPLCEQFFQHSEAQL</sequence>
<dbReference type="InterPro" id="IPR037455">
    <property type="entry name" value="LucA/IucC-like"/>
</dbReference>
<gene>
    <name evidence="4" type="primary">iucC_3</name>
    <name evidence="4" type="ORF">NCTC10465_02390</name>
</gene>
<keyword evidence="4" id="KW-0436">Ligase</keyword>
<dbReference type="RefSeq" id="WP_062335234.1">
    <property type="nucleotide sequence ID" value="NZ_CP014238.1"/>
</dbReference>
<feature type="domain" description="Aerobactin siderophore biosynthesis IucA/IucC-like C-terminal" evidence="3">
    <location>
        <begin position="414"/>
        <end position="572"/>
    </location>
</feature>
<comment type="pathway">
    <text evidence="1">Siderophore biosynthesis.</text>
</comment>
<dbReference type="KEGG" id="mos:AXE82_11760"/>
<evidence type="ECO:0000259" key="3">
    <source>
        <dbReference type="Pfam" id="PF06276"/>
    </source>
</evidence>
<evidence type="ECO:0000256" key="1">
    <source>
        <dbReference type="ARBA" id="ARBA00004924"/>
    </source>
</evidence>
<feature type="domain" description="Aerobactin siderophore biosynthesis IucA/IucC N-terminal" evidence="2">
    <location>
        <begin position="146"/>
        <end position="391"/>
    </location>
</feature>
<dbReference type="Pfam" id="PF04183">
    <property type="entry name" value="IucA_IucC"/>
    <property type="match status" value="1"/>
</dbReference>
<dbReference type="AlphaFoldDB" id="A0A378QXC9"/>
<dbReference type="GO" id="GO:0016881">
    <property type="term" value="F:acid-amino acid ligase activity"/>
    <property type="evidence" value="ECO:0007669"/>
    <property type="project" value="UniProtKB-ARBA"/>
</dbReference>
<dbReference type="InterPro" id="IPR022770">
    <property type="entry name" value="IucA/IucC-like_C"/>
</dbReference>
<dbReference type="PANTHER" id="PTHR34384">
    <property type="entry name" value="L-2,3-DIAMINOPROPANOATE--CITRATE LIGASE"/>
    <property type="match status" value="1"/>
</dbReference>
<organism evidence="4 5">
    <name type="scientific">Faucicola osloensis</name>
    <name type="common">Moraxella osloensis</name>
    <dbReference type="NCBI Taxonomy" id="34062"/>
    <lineage>
        <taxon>Bacteria</taxon>
        <taxon>Pseudomonadati</taxon>
        <taxon>Pseudomonadota</taxon>
        <taxon>Gammaproteobacteria</taxon>
        <taxon>Moraxellales</taxon>
        <taxon>Moraxellaceae</taxon>
        <taxon>Faucicola</taxon>
    </lineage>
</organism>
<accession>A0A378QXC9</accession>
<dbReference type="Pfam" id="PF06276">
    <property type="entry name" value="FhuF"/>
    <property type="match status" value="1"/>
</dbReference>
<dbReference type="InterPro" id="IPR007310">
    <property type="entry name" value="Aerobactin_biosyn_IucA/IucC_N"/>
</dbReference>
<dbReference type="GeneID" id="35779531"/>
<dbReference type="PANTHER" id="PTHR34384:SF6">
    <property type="entry name" value="STAPHYLOFERRIN B SYNTHASE"/>
    <property type="match status" value="1"/>
</dbReference>
<name>A0A378QXC9_FAUOS</name>
<dbReference type="EMBL" id="UGPY01000004">
    <property type="protein sequence ID" value="STZ04934.1"/>
    <property type="molecule type" value="Genomic_DNA"/>
</dbReference>
<evidence type="ECO:0000313" key="5">
    <source>
        <dbReference type="Proteomes" id="UP000255230"/>
    </source>
</evidence>
<dbReference type="GO" id="GO:0019290">
    <property type="term" value="P:siderophore biosynthetic process"/>
    <property type="evidence" value="ECO:0007669"/>
    <property type="project" value="InterPro"/>
</dbReference>
<reference evidence="4 5" key="1">
    <citation type="submission" date="2018-06" db="EMBL/GenBank/DDBJ databases">
        <authorList>
            <consortium name="Pathogen Informatics"/>
            <person name="Doyle S."/>
        </authorList>
    </citation>
    <scope>NUCLEOTIDE SEQUENCE [LARGE SCALE GENOMIC DNA]</scope>
    <source>
        <strain evidence="4 5">NCTC10465</strain>
    </source>
</reference>
<dbReference type="Gene3D" id="1.10.510.40">
    <property type="match status" value="1"/>
</dbReference>
<protein>
    <submittedName>
        <fullName evidence="4">Aerobactin synthase IucC</fullName>
        <ecNumber evidence="4">6.3.2.-</ecNumber>
    </submittedName>
</protein>
<proteinExistence type="predicted"/>
<dbReference type="Gene3D" id="3.30.310.280">
    <property type="match status" value="1"/>
</dbReference>
<dbReference type="Proteomes" id="UP000255230">
    <property type="component" value="Unassembled WGS sequence"/>
</dbReference>
<dbReference type="Gene3D" id="6.10.250.3370">
    <property type="match status" value="1"/>
</dbReference>
<evidence type="ECO:0000259" key="2">
    <source>
        <dbReference type="Pfam" id="PF04183"/>
    </source>
</evidence>
<dbReference type="EC" id="6.3.2.-" evidence="4"/>
<evidence type="ECO:0000313" key="4">
    <source>
        <dbReference type="EMBL" id="STZ04934.1"/>
    </source>
</evidence>